<comment type="caution">
    <text evidence="1">The sequence shown here is derived from an EMBL/GenBank/DDBJ whole genome shotgun (WGS) entry which is preliminary data.</text>
</comment>
<keyword evidence="2" id="KW-1185">Reference proteome</keyword>
<sequence length="89" mass="10508">MLGEFDETKAGEVELMIAEELKVGATAEEIEEFFEKHDITHSYDEFSQRYQAIIRDVPRSSKANHAIIIYIYVNDQMRLQEYEVEDSFR</sequence>
<name>A0ABN2T1E3_9PSEU</name>
<proteinExistence type="predicted"/>
<evidence type="ECO:0000313" key="1">
    <source>
        <dbReference type="EMBL" id="GAA1996600.1"/>
    </source>
</evidence>
<protein>
    <submittedName>
        <fullName evidence="1">Uncharacterized protein</fullName>
    </submittedName>
</protein>
<dbReference type="Proteomes" id="UP001501116">
    <property type="component" value="Unassembled WGS sequence"/>
</dbReference>
<organism evidence="1 2">
    <name type="scientific">Amycolatopsis minnesotensis</name>
    <dbReference type="NCBI Taxonomy" id="337894"/>
    <lineage>
        <taxon>Bacteria</taxon>
        <taxon>Bacillati</taxon>
        <taxon>Actinomycetota</taxon>
        <taxon>Actinomycetes</taxon>
        <taxon>Pseudonocardiales</taxon>
        <taxon>Pseudonocardiaceae</taxon>
        <taxon>Amycolatopsis</taxon>
    </lineage>
</organism>
<dbReference type="EMBL" id="BAAANN010000146">
    <property type="protein sequence ID" value="GAA1996600.1"/>
    <property type="molecule type" value="Genomic_DNA"/>
</dbReference>
<gene>
    <name evidence="1" type="ORF">GCM10009754_88500</name>
</gene>
<evidence type="ECO:0000313" key="2">
    <source>
        <dbReference type="Proteomes" id="UP001501116"/>
    </source>
</evidence>
<reference evidence="1 2" key="1">
    <citation type="journal article" date="2019" name="Int. J. Syst. Evol. Microbiol.">
        <title>The Global Catalogue of Microorganisms (GCM) 10K type strain sequencing project: providing services to taxonomists for standard genome sequencing and annotation.</title>
        <authorList>
            <consortium name="The Broad Institute Genomics Platform"/>
            <consortium name="The Broad Institute Genome Sequencing Center for Infectious Disease"/>
            <person name="Wu L."/>
            <person name="Ma J."/>
        </authorList>
    </citation>
    <scope>NUCLEOTIDE SEQUENCE [LARGE SCALE GENOMIC DNA]</scope>
    <source>
        <strain evidence="1 2">JCM 14545</strain>
    </source>
</reference>
<accession>A0ABN2T1E3</accession>